<name>A0A1I8HMC5_9PLAT</name>
<proteinExistence type="predicted"/>
<reference evidence="3" key="1">
    <citation type="submission" date="2016-11" db="UniProtKB">
        <authorList>
            <consortium name="WormBaseParasite"/>
        </authorList>
    </citation>
    <scope>IDENTIFICATION</scope>
</reference>
<organism evidence="2 3">
    <name type="scientific">Macrostomum lignano</name>
    <dbReference type="NCBI Taxonomy" id="282301"/>
    <lineage>
        <taxon>Eukaryota</taxon>
        <taxon>Metazoa</taxon>
        <taxon>Spiralia</taxon>
        <taxon>Lophotrochozoa</taxon>
        <taxon>Platyhelminthes</taxon>
        <taxon>Rhabditophora</taxon>
        <taxon>Macrostomorpha</taxon>
        <taxon>Macrostomida</taxon>
        <taxon>Macrostomidae</taxon>
        <taxon>Macrostomum</taxon>
    </lineage>
</organism>
<dbReference type="Proteomes" id="UP000095280">
    <property type="component" value="Unplaced"/>
</dbReference>
<evidence type="ECO:0000313" key="3">
    <source>
        <dbReference type="WBParaSite" id="maker-uti_cns_0007048-snap-gene-0.5-mRNA-1"/>
    </source>
</evidence>
<evidence type="ECO:0000313" key="2">
    <source>
        <dbReference type="Proteomes" id="UP000095280"/>
    </source>
</evidence>
<accession>A0A1I8HMC5</accession>
<dbReference type="AlphaFoldDB" id="A0A1I8HMC5"/>
<sequence length="178" mass="18885">LVVARVERFEQRSLPHPEKKQQLSSSLTQIATRQDGMEQTDQNTATKSAQSSSVSSTSTATASSASAEALQLPDCPDTHDLVPDALFDEPSDQQLNRVTPTCAGGGSGLPLAQEDSPDGLANVIDEPAEDEAQRQSLLRGYDSLPSKQSTGSSADAVIKGSFNYSMTINMKSINGQDQ</sequence>
<feature type="region of interest" description="Disordered" evidence="1">
    <location>
        <begin position="1"/>
        <end position="117"/>
    </location>
</feature>
<evidence type="ECO:0000256" key="1">
    <source>
        <dbReference type="SAM" id="MobiDB-lite"/>
    </source>
</evidence>
<protein>
    <submittedName>
        <fullName evidence="3">GA15393</fullName>
    </submittedName>
</protein>
<feature type="compositionally biased region" description="Basic and acidic residues" evidence="1">
    <location>
        <begin position="1"/>
        <end position="21"/>
    </location>
</feature>
<dbReference type="WBParaSite" id="maker-uti_cns_0007048-snap-gene-0.5-mRNA-1">
    <property type="protein sequence ID" value="maker-uti_cns_0007048-snap-gene-0.5-mRNA-1"/>
    <property type="gene ID" value="maker-uti_cns_0007048-snap-gene-0.5"/>
</dbReference>
<keyword evidence="2" id="KW-1185">Reference proteome</keyword>
<feature type="compositionally biased region" description="Low complexity" evidence="1">
    <location>
        <begin position="44"/>
        <end position="69"/>
    </location>
</feature>
<feature type="compositionally biased region" description="Polar residues" evidence="1">
    <location>
        <begin position="22"/>
        <end position="43"/>
    </location>
</feature>